<reference evidence="3 4" key="1">
    <citation type="submission" date="2018-03" db="EMBL/GenBank/DDBJ databases">
        <title>Genomic Encyclopedia of Archaeal and Bacterial Type Strains, Phase II (KMG-II): from individual species to whole genera.</title>
        <authorList>
            <person name="Goeker M."/>
        </authorList>
    </citation>
    <scope>NUCLEOTIDE SEQUENCE [LARGE SCALE GENOMIC DNA]</scope>
    <source>
        <strain evidence="3 4">DSM 100214</strain>
    </source>
</reference>
<dbReference type="InterPro" id="IPR036378">
    <property type="entry name" value="FAS1_dom_sf"/>
</dbReference>
<sequence>MKKMYYLIVLAFISLTFSCNDDDEGGNGNQNPAQVEIESVTTALEAVPGMSTFAQSLKLLDLSNVDGKEFTLFGVSDAALSLRATAPNLISSDELKRHVVVGKFNVEKLKTLKKLKALSGDSLSITVNGNAISINGIAIDSVKIIANSLVFFVNKLIPRVAEKTVVFEVWNWNEKWSPENNTEAMKAKEATIKIYNQISSSLVATLTTDTAGRAAFNLVSDQTYYYTVEKGDQKTLYKGFSVGGIITTREQAESLPAYPAGYNKMPGGLVLMDLNADGKIDDNDKMPNAYISIAGQNEIAHLVSDNFVWPVAVSTPDTISMNNMSECSVLYLRANDFFGIFDRNFSDLSKRLTMKSNNSQLDSLWTSSYKAIKQINTYLEIEALDTETQNRFRADLRFWRGTLLLNLSIMFGDVPILSSSQLDINSLPRNKVADVYNFALADLAITPQASRIYKEGALNNAALIYLMKKDYARALDRANAILEAGIINITNDRANYLKALYFKLEASIELGRTVEAMQAFNQFEAVTTQGQTPNATLEYLRTNSRSIFDKYSGGIYNVTYANIMRWGENASWGPQMLLPIPASAMNNNSKLIQNSGW</sequence>
<dbReference type="SUPFAM" id="SSF82153">
    <property type="entry name" value="FAS1 domain"/>
    <property type="match status" value="1"/>
</dbReference>
<dbReference type="AlphaFoldDB" id="A0A2V3PS72"/>
<dbReference type="Gene3D" id="2.30.180.10">
    <property type="entry name" value="FAS1 domain"/>
    <property type="match status" value="1"/>
</dbReference>
<feature type="signal peptide" evidence="1">
    <location>
        <begin position="1"/>
        <end position="21"/>
    </location>
</feature>
<accession>A0A2V3PS72</accession>
<name>A0A2V3PS72_9BACT</name>
<dbReference type="InterPro" id="IPR011990">
    <property type="entry name" value="TPR-like_helical_dom_sf"/>
</dbReference>
<evidence type="ECO:0000313" key="4">
    <source>
        <dbReference type="Proteomes" id="UP000247973"/>
    </source>
</evidence>
<keyword evidence="4" id="KW-1185">Reference proteome</keyword>
<evidence type="ECO:0000313" key="3">
    <source>
        <dbReference type="EMBL" id="PXV65017.1"/>
    </source>
</evidence>
<dbReference type="InterPro" id="IPR000782">
    <property type="entry name" value="FAS1_domain"/>
</dbReference>
<feature type="domain" description="FAS1" evidence="2">
    <location>
        <begin position="37"/>
        <end position="157"/>
    </location>
</feature>
<organism evidence="3 4">
    <name type="scientific">Dysgonomonas alginatilytica</name>
    <dbReference type="NCBI Taxonomy" id="1605892"/>
    <lineage>
        <taxon>Bacteria</taxon>
        <taxon>Pseudomonadati</taxon>
        <taxon>Bacteroidota</taxon>
        <taxon>Bacteroidia</taxon>
        <taxon>Bacteroidales</taxon>
        <taxon>Dysgonomonadaceae</taxon>
        <taxon>Dysgonomonas</taxon>
    </lineage>
</organism>
<evidence type="ECO:0000259" key="2">
    <source>
        <dbReference type="PROSITE" id="PS50213"/>
    </source>
</evidence>
<dbReference type="Proteomes" id="UP000247973">
    <property type="component" value="Unassembled WGS sequence"/>
</dbReference>
<dbReference type="OrthoDB" id="5694214at2"/>
<dbReference type="SUPFAM" id="SSF48452">
    <property type="entry name" value="TPR-like"/>
    <property type="match status" value="1"/>
</dbReference>
<feature type="chain" id="PRO_5015993112" evidence="1">
    <location>
        <begin position="22"/>
        <end position="597"/>
    </location>
</feature>
<keyword evidence="1" id="KW-0732">Signal</keyword>
<dbReference type="Pfam" id="PF02469">
    <property type="entry name" value="Fasciclin"/>
    <property type="match status" value="1"/>
</dbReference>
<evidence type="ECO:0000256" key="1">
    <source>
        <dbReference type="SAM" id="SignalP"/>
    </source>
</evidence>
<gene>
    <name evidence="3" type="ORF">CLV62_10815</name>
</gene>
<comment type="caution">
    <text evidence="3">The sequence shown here is derived from an EMBL/GenBank/DDBJ whole genome shotgun (WGS) entry which is preliminary data.</text>
</comment>
<dbReference type="Pfam" id="PF14322">
    <property type="entry name" value="SusD-like_3"/>
    <property type="match status" value="1"/>
</dbReference>
<dbReference type="PROSITE" id="PS50213">
    <property type="entry name" value="FAS1"/>
    <property type="match status" value="1"/>
</dbReference>
<dbReference type="PROSITE" id="PS51257">
    <property type="entry name" value="PROKAR_LIPOPROTEIN"/>
    <property type="match status" value="1"/>
</dbReference>
<dbReference type="Gene3D" id="1.25.40.390">
    <property type="match status" value="1"/>
</dbReference>
<proteinExistence type="predicted"/>
<dbReference type="InterPro" id="IPR033985">
    <property type="entry name" value="SusD-like_N"/>
</dbReference>
<dbReference type="EMBL" id="QICL01000008">
    <property type="protein sequence ID" value="PXV65017.1"/>
    <property type="molecule type" value="Genomic_DNA"/>
</dbReference>
<dbReference type="RefSeq" id="WP_110310297.1">
    <property type="nucleotide sequence ID" value="NZ_QICL01000008.1"/>
</dbReference>
<protein>
    <submittedName>
        <fullName evidence="3">Putative outer membrane starch-binding protein</fullName>
    </submittedName>
</protein>